<sequence length="254" mass="28405">DCIDEDGDGDDCDGDGDGDDIIGWIGGGDGVESGERMRGDGVGGGAARIGGGGVSSETQGDKDTVAAAQLVGKAVGPNRVQLRQFRAGVLRDGQLRKACAVQWRRRRASRDLGGVDTWTQWRQRLLRRQHGRRLQPPRLHGADQGHRRRQLHLRRAMQRGSPKEVPGGAGGGGEEQSGGVQKRMRHLQHSRVLLHWGPRHPPDLPSHRLFQTLQGRLPHRLQLRLRRCFQYLHLHRRRLHRYLLPPNNNNTTNQ</sequence>
<accession>A0AA38GG27</accession>
<gene>
    <name evidence="2" type="ORF">KI387_016855</name>
</gene>
<name>A0AA38GG27_TAXCH</name>
<comment type="caution">
    <text evidence="2">The sequence shown here is derived from an EMBL/GenBank/DDBJ whole genome shotgun (WGS) entry which is preliminary data.</text>
</comment>
<organism evidence="2 3">
    <name type="scientific">Taxus chinensis</name>
    <name type="common">Chinese yew</name>
    <name type="synonym">Taxus wallichiana var. chinensis</name>
    <dbReference type="NCBI Taxonomy" id="29808"/>
    <lineage>
        <taxon>Eukaryota</taxon>
        <taxon>Viridiplantae</taxon>
        <taxon>Streptophyta</taxon>
        <taxon>Embryophyta</taxon>
        <taxon>Tracheophyta</taxon>
        <taxon>Spermatophyta</taxon>
        <taxon>Pinopsida</taxon>
        <taxon>Pinidae</taxon>
        <taxon>Conifers II</taxon>
        <taxon>Cupressales</taxon>
        <taxon>Taxaceae</taxon>
        <taxon>Taxus</taxon>
    </lineage>
</organism>
<feature type="region of interest" description="Disordered" evidence="1">
    <location>
        <begin position="39"/>
        <end position="60"/>
    </location>
</feature>
<evidence type="ECO:0000313" key="3">
    <source>
        <dbReference type="Proteomes" id="UP000824469"/>
    </source>
</evidence>
<dbReference type="Proteomes" id="UP000824469">
    <property type="component" value="Unassembled WGS sequence"/>
</dbReference>
<dbReference type="AlphaFoldDB" id="A0AA38GG27"/>
<protein>
    <submittedName>
        <fullName evidence="2">Uncharacterized protein</fullName>
    </submittedName>
</protein>
<dbReference type="EMBL" id="JAHRHJ020000003">
    <property type="protein sequence ID" value="KAH9322216.1"/>
    <property type="molecule type" value="Genomic_DNA"/>
</dbReference>
<feature type="compositionally biased region" description="Gly residues" evidence="1">
    <location>
        <begin position="167"/>
        <end position="176"/>
    </location>
</feature>
<feature type="compositionally biased region" description="Basic residues" evidence="1">
    <location>
        <begin position="146"/>
        <end position="157"/>
    </location>
</feature>
<feature type="compositionally biased region" description="Gly residues" evidence="1">
    <location>
        <begin position="40"/>
        <end position="54"/>
    </location>
</feature>
<feature type="region of interest" description="Disordered" evidence="1">
    <location>
        <begin position="1"/>
        <end position="20"/>
    </location>
</feature>
<evidence type="ECO:0000313" key="2">
    <source>
        <dbReference type="EMBL" id="KAH9322216.1"/>
    </source>
</evidence>
<feature type="non-terminal residue" evidence="2">
    <location>
        <position position="254"/>
    </location>
</feature>
<proteinExistence type="predicted"/>
<feature type="region of interest" description="Disordered" evidence="1">
    <location>
        <begin position="128"/>
        <end position="183"/>
    </location>
</feature>
<feature type="non-terminal residue" evidence="2">
    <location>
        <position position="1"/>
    </location>
</feature>
<evidence type="ECO:0000256" key="1">
    <source>
        <dbReference type="SAM" id="MobiDB-lite"/>
    </source>
</evidence>
<keyword evidence="3" id="KW-1185">Reference proteome</keyword>
<reference evidence="2 3" key="1">
    <citation type="journal article" date="2021" name="Nat. Plants">
        <title>The Taxus genome provides insights into paclitaxel biosynthesis.</title>
        <authorList>
            <person name="Xiong X."/>
            <person name="Gou J."/>
            <person name="Liao Q."/>
            <person name="Li Y."/>
            <person name="Zhou Q."/>
            <person name="Bi G."/>
            <person name="Li C."/>
            <person name="Du R."/>
            <person name="Wang X."/>
            <person name="Sun T."/>
            <person name="Guo L."/>
            <person name="Liang H."/>
            <person name="Lu P."/>
            <person name="Wu Y."/>
            <person name="Zhang Z."/>
            <person name="Ro D.K."/>
            <person name="Shang Y."/>
            <person name="Huang S."/>
            <person name="Yan J."/>
        </authorList>
    </citation>
    <scope>NUCLEOTIDE SEQUENCE [LARGE SCALE GENOMIC DNA]</scope>
    <source>
        <strain evidence="2">Ta-2019</strain>
    </source>
</reference>